<evidence type="ECO:0000259" key="4">
    <source>
        <dbReference type="Pfam" id="PF00534"/>
    </source>
</evidence>
<protein>
    <recommendedName>
        <fullName evidence="1">D-inositol 3-phosphate glycosyltransferase</fullName>
    </recommendedName>
</protein>
<dbReference type="PANTHER" id="PTHR12526:SF627">
    <property type="entry name" value="D-RHAMNOSYLTRANSFERASE WBPZ"/>
    <property type="match status" value="1"/>
</dbReference>
<feature type="domain" description="Glycosyl transferase family 1" evidence="4">
    <location>
        <begin position="203"/>
        <end position="360"/>
    </location>
</feature>
<dbReference type="AlphaFoldDB" id="A0A927IC87"/>
<comment type="caution">
    <text evidence="5">The sequence shown here is derived from an EMBL/GenBank/DDBJ whole genome shotgun (WGS) entry which is preliminary data.</text>
</comment>
<dbReference type="EMBL" id="JACXYU010000011">
    <property type="protein sequence ID" value="MBD3933748.1"/>
    <property type="molecule type" value="Genomic_DNA"/>
</dbReference>
<feature type="compositionally biased region" description="Basic and acidic residues" evidence="3">
    <location>
        <begin position="65"/>
        <end position="76"/>
    </location>
</feature>
<sequence length="693" mass="74047">MKIAFLLYNAFGIGGTIRSTVNLGGALAAAGHDVEIVSVHRTRDALRLDLAPGVRVRSLIECRRGAPGHDGEHPHAAEPTALWEDSGVSNGPLAPTRLTDERVAAYLRTTDADAVIGTRPVLNGYLDRYGTSRYVRVGQEHLTHDFHNPQLREDQKTAVAGLDAFVTVSESDAARYRAVLPGVRTRILCIPNAVPAVPVAPTDGGSRTVVAAGRLIPVKRYDRLVRAFAKVAADRPDWSLRLYGRGAGAAGLRALVTELGLYNQVRLMGAVTPIETEWAKGAIAAVSSDAESFGMTIVEAMRCGVPVVSTDCPFGPREIITHGRDGLLVPPAGGEDAFAGALLRLIDDATERRALGAAARVTARAYDPDRIAERYVRLLTELRPLRRRAADGLQRAAATVRRRTRRTPPEPPPGAAPAPQARAAATRDGGVVVRLDPAGLPPEPLDLVLRRRADPGGRQIVLPLASRADTADGRIEALVEPDAHTLAEGRWDLYVARSGTRRVRRVRSELVETAALVTLMPRATEAGVAAWVPYTTAHGNLSVRTWLRPAHAEVEQVVVGEGATAVTARLFGAEPGPDAVLLAASRLGAAHDFTVPARPLGGARFAATLPHGEALARRGAAHDLWDLRLLPAPGAAPAPLGRIGGDSADRRRTDVYPAVEVPHPQRGTTRVRPYITFRNELALSARTLTPETT</sequence>
<dbReference type="Pfam" id="PF00534">
    <property type="entry name" value="Glycos_transf_1"/>
    <property type="match status" value="1"/>
</dbReference>
<dbReference type="Proteomes" id="UP000632289">
    <property type="component" value="Unassembled WGS sequence"/>
</dbReference>
<organism evidence="5 6">
    <name type="scientific">Streptomyces chumphonensis</name>
    <dbReference type="NCBI Taxonomy" id="1214925"/>
    <lineage>
        <taxon>Bacteria</taxon>
        <taxon>Bacillati</taxon>
        <taxon>Actinomycetota</taxon>
        <taxon>Actinomycetes</taxon>
        <taxon>Kitasatosporales</taxon>
        <taxon>Streptomycetaceae</taxon>
        <taxon>Streptomyces</taxon>
    </lineage>
</organism>
<proteinExistence type="predicted"/>
<reference evidence="5" key="1">
    <citation type="submission" date="2020-09" db="EMBL/GenBank/DDBJ databases">
        <title>Secondary metabolite and genome analysis of marine Streptomyces chumphonensis KK1-2T.</title>
        <authorList>
            <person name="Phongsopitanun W."/>
            <person name="Kanchanasin P."/>
            <person name="Pittayakhajonwut P."/>
            <person name="Suwanborirux K."/>
            <person name="Tanasupawat S."/>
        </authorList>
    </citation>
    <scope>NUCLEOTIDE SEQUENCE</scope>
    <source>
        <strain evidence="5">KK1-2</strain>
    </source>
</reference>
<dbReference type="InterPro" id="IPR001296">
    <property type="entry name" value="Glyco_trans_1"/>
</dbReference>
<evidence type="ECO:0000256" key="1">
    <source>
        <dbReference type="ARBA" id="ARBA00021292"/>
    </source>
</evidence>
<keyword evidence="6" id="KW-1185">Reference proteome</keyword>
<evidence type="ECO:0000313" key="5">
    <source>
        <dbReference type="EMBL" id="MBD3933748.1"/>
    </source>
</evidence>
<evidence type="ECO:0000313" key="6">
    <source>
        <dbReference type="Proteomes" id="UP000632289"/>
    </source>
</evidence>
<feature type="region of interest" description="Disordered" evidence="3">
    <location>
        <begin position="393"/>
        <end position="427"/>
    </location>
</feature>
<dbReference type="Gene3D" id="3.40.50.2000">
    <property type="entry name" value="Glycogen Phosphorylase B"/>
    <property type="match status" value="2"/>
</dbReference>
<dbReference type="RefSeq" id="WP_191211029.1">
    <property type="nucleotide sequence ID" value="NZ_BAABKL010000033.1"/>
</dbReference>
<feature type="region of interest" description="Disordered" evidence="3">
    <location>
        <begin position="65"/>
        <end position="89"/>
    </location>
</feature>
<dbReference type="SUPFAM" id="SSF53756">
    <property type="entry name" value="UDP-Glycosyltransferase/glycogen phosphorylase"/>
    <property type="match status" value="1"/>
</dbReference>
<accession>A0A927IC87</accession>
<evidence type="ECO:0000256" key="2">
    <source>
        <dbReference type="ARBA" id="ARBA00022679"/>
    </source>
</evidence>
<evidence type="ECO:0000256" key="3">
    <source>
        <dbReference type="SAM" id="MobiDB-lite"/>
    </source>
</evidence>
<dbReference type="PANTHER" id="PTHR12526">
    <property type="entry name" value="GLYCOSYLTRANSFERASE"/>
    <property type="match status" value="1"/>
</dbReference>
<keyword evidence="2" id="KW-0808">Transferase</keyword>
<gene>
    <name evidence="5" type="ORF">IF129_19585</name>
</gene>
<feature type="compositionally biased region" description="Low complexity" evidence="3">
    <location>
        <begin position="417"/>
        <end position="427"/>
    </location>
</feature>
<name>A0A927IC87_9ACTN</name>